<keyword evidence="3 5" id="KW-0238">DNA-binding</keyword>
<evidence type="ECO:0000256" key="3">
    <source>
        <dbReference type="ARBA" id="ARBA00023125"/>
    </source>
</evidence>
<dbReference type="InterPro" id="IPR000847">
    <property type="entry name" value="LysR_HTH_N"/>
</dbReference>
<dbReference type="SUPFAM" id="SSF46785">
    <property type="entry name" value="Winged helix' DNA-binding domain"/>
    <property type="match status" value="1"/>
</dbReference>
<dbReference type="GO" id="GO:0003677">
    <property type="term" value="F:DNA binding"/>
    <property type="evidence" value="ECO:0007669"/>
    <property type="project" value="UniProtKB-KW"/>
</dbReference>
<dbReference type="Pfam" id="PF00126">
    <property type="entry name" value="HTH_1"/>
    <property type="match status" value="1"/>
</dbReference>
<dbReference type="InterPro" id="IPR036390">
    <property type="entry name" value="WH_DNA-bd_sf"/>
</dbReference>
<dbReference type="EMBL" id="FMZE01000001">
    <property type="protein sequence ID" value="SDC09428.1"/>
    <property type="molecule type" value="Genomic_DNA"/>
</dbReference>
<dbReference type="Pfam" id="PF03466">
    <property type="entry name" value="LysR_substrate"/>
    <property type="match status" value="1"/>
</dbReference>
<dbReference type="InterPro" id="IPR036388">
    <property type="entry name" value="WH-like_DNA-bd_sf"/>
</dbReference>
<comment type="similarity">
    <text evidence="1">Belongs to the LysR transcriptional regulatory family.</text>
</comment>
<dbReference type="PRINTS" id="PR00039">
    <property type="entry name" value="HTHLYSR"/>
</dbReference>
<dbReference type="GO" id="GO:0032993">
    <property type="term" value="C:protein-DNA complex"/>
    <property type="evidence" value="ECO:0007669"/>
    <property type="project" value="TreeGrafter"/>
</dbReference>
<keyword evidence="2" id="KW-0805">Transcription regulation</keyword>
<dbReference type="Proteomes" id="UP000199494">
    <property type="component" value="Unassembled WGS sequence"/>
</dbReference>
<organism evidence="5 6">
    <name type="scientific">Prauserella marina</name>
    <dbReference type="NCBI Taxonomy" id="530584"/>
    <lineage>
        <taxon>Bacteria</taxon>
        <taxon>Bacillati</taxon>
        <taxon>Actinomycetota</taxon>
        <taxon>Actinomycetes</taxon>
        <taxon>Pseudonocardiales</taxon>
        <taxon>Pseudonocardiaceae</taxon>
        <taxon>Prauserella</taxon>
    </lineage>
</organism>
<dbReference type="PANTHER" id="PTHR30346:SF0">
    <property type="entry name" value="HCA OPERON TRANSCRIPTIONAL ACTIVATOR HCAR"/>
    <property type="match status" value="1"/>
</dbReference>
<dbReference type="GO" id="GO:0003700">
    <property type="term" value="F:DNA-binding transcription factor activity"/>
    <property type="evidence" value="ECO:0007669"/>
    <property type="project" value="InterPro"/>
</dbReference>
<evidence type="ECO:0000313" key="6">
    <source>
        <dbReference type="Proteomes" id="UP000199494"/>
    </source>
</evidence>
<dbReference type="AlphaFoldDB" id="A0A222VN11"/>
<dbReference type="CDD" id="cd08414">
    <property type="entry name" value="PBP2_LTTR_aromatics_like"/>
    <property type="match status" value="1"/>
</dbReference>
<dbReference type="PROSITE" id="PS50931">
    <property type="entry name" value="HTH_LYSR"/>
    <property type="match status" value="1"/>
</dbReference>
<protein>
    <submittedName>
        <fullName evidence="5">DNA-binding transcriptional regulator, LysR family</fullName>
    </submittedName>
</protein>
<dbReference type="KEGG" id="pmad:BAY61_10175"/>
<dbReference type="InterPro" id="IPR005119">
    <property type="entry name" value="LysR_subst-bd"/>
</dbReference>
<dbReference type="SUPFAM" id="SSF53850">
    <property type="entry name" value="Periplasmic binding protein-like II"/>
    <property type="match status" value="1"/>
</dbReference>
<keyword evidence="4" id="KW-0804">Transcription</keyword>
<evidence type="ECO:0000256" key="2">
    <source>
        <dbReference type="ARBA" id="ARBA00023015"/>
    </source>
</evidence>
<evidence type="ECO:0000256" key="4">
    <source>
        <dbReference type="ARBA" id="ARBA00023163"/>
    </source>
</evidence>
<proteinExistence type="inferred from homology"/>
<reference evidence="5 6" key="1">
    <citation type="submission" date="2016-10" db="EMBL/GenBank/DDBJ databases">
        <authorList>
            <person name="de Groot N.N."/>
        </authorList>
    </citation>
    <scope>NUCLEOTIDE SEQUENCE [LARGE SCALE GENOMIC DNA]</scope>
    <source>
        <strain evidence="5 6">CGMCC 4.5506</strain>
    </source>
</reference>
<dbReference type="RefSeq" id="WP_091795562.1">
    <property type="nucleotide sequence ID" value="NZ_CP016353.1"/>
</dbReference>
<evidence type="ECO:0000256" key="1">
    <source>
        <dbReference type="ARBA" id="ARBA00009437"/>
    </source>
</evidence>
<keyword evidence="6" id="KW-1185">Reference proteome</keyword>
<evidence type="ECO:0000313" key="5">
    <source>
        <dbReference type="EMBL" id="SDC09428.1"/>
    </source>
</evidence>
<gene>
    <name evidence="5" type="ORF">SAMN05421630_101398</name>
</gene>
<dbReference type="Gene3D" id="3.40.190.10">
    <property type="entry name" value="Periplasmic binding protein-like II"/>
    <property type="match status" value="2"/>
</dbReference>
<dbReference type="PANTHER" id="PTHR30346">
    <property type="entry name" value="TRANSCRIPTIONAL DUAL REGULATOR HCAR-RELATED"/>
    <property type="match status" value="1"/>
</dbReference>
<name>A0A222VN11_9PSEU</name>
<dbReference type="Gene3D" id="1.10.10.10">
    <property type="entry name" value="Winged helix-like DNA-binding domain superfamily/Winged helix DNA-binding domain"/>
    <property type="match status" value="1"/>
</dbReference>
<accession>A0A222VN11</accession>
<sequence length="312" mass="34267">MERDELECFLVLADELHFGRTAERMHLSRARVSQLIQRLERRVGAALFVRTSRRVAMTTLGKQLRAETEQHHLAIESALAKAAEHARRALGALHVGFANPLAGEIVVRAADALRATHPDLAIEFCEVPLASPYGELRNGQFDVQLVDFSSHEDDLSGGEPLFEEDRMLALPACHPLSIKDSLVLDDLAEITLLSIEGDVPSYWLEDRVPARTPGGRRIERGPSVANLQEALTLVSAAQGAIITPAHTATYYPRPGIVYLPLRDAPSAAYRLLWRAGENTGSVNAFRDAVRAMARDVEKNTVTAARLSVRALC</sequence>
<dbReference type="STRING" id="530584.SAMN05421630_101398"/>
<dbReference type="OrthoDB" id="79118at2"/>